<comment type="caution">
    <text evidence="2">The sequence shown here is derived from an EMBL/GenBank/DDBJ whole genome shotgun (WGS) entry which is preliminary data.</text>
</comment>
<evidence type="ECO:0000259" key="1">
    <source>
        <dbReference type="Pfam" id="PF13577"/>
    </source>
</evidence>
<evidence type="ECO:0000313" key="3">
    <source>
        <dbReference type="Proteomes" id="UP000536711"/>
    </source>
</evidence>
<dbReference type="OrthoDB" id="2148716at2759"/>
<dbReference type="GO" id="GO:0051213">
    <property type="term" value="F:dioxygenase activity"/>
    <property type="evidence" value="ECO:0007669"/>
    <property type="project" value="UniProtKB-KW"/>
</dbReference>
<accession>A0A8H4JC97</accession>
<protein>
    <submittedName>
        <fullName evidence="2">Small subunit of phenylpropionate dioxygenase</fullName>
    </submittedName>
</protein>
<keyword evidence="3" id="KW-1185">Reference proteome</keyword>
<sequence length="154" mass="16792">MAPATSDHELIRNCITRYCISVDLKDWNTFQKAFLDNAFLDNAKVDFPGPDGPVQGATAITATVQGMVGKFQTQHALTTQLIEVTGEKTASATTYCMADVFGVGEDKGKRVTSWGLYQDKLVKGNFDGREDWKIAERIATLAAPLMGDLSLLSK</sequence>
<dbReference type="Pfam" id="PF13577">
    <property type="entry name" value="SnoaL_4"/>
    <property type="match status" value="1"/>
</dbReference>
<dbReference type="SUPFAM" id="SSF54427">
    <property type="entry name" value="NTF2-like"/>
    <property type="match status" value="1"/>
</dbReference>
<dbReference type="InterPro" id="IPR032710">
    <property type="entry name" value="NTF2-like_dom_sf"/>
</dbReference>
<keyword evidence="2" id="KW-0223">Dioxygenase</keyword>
<dbReference type="InterPro" id="IPR037401">
    <property type="entry name" value="SnoaL-like"/>
</dbReference>
<evidence type="ECO:0000313" key="2">
    <source>
        <dbReference type="EMBL" id="KAF4414859.1"/>
    </source>
</evidence>
<dbReference type="Gene3D" id="3.10.450.50">
    <property type="match status" value="1"/>
</dbReference>
<dbReference type="AlphaFoldDB" id="A0A8H4JC97"/>
<proteinExistence type="predicted"/>
<feature type="domain" description="SnoaL-like" evidence="1">
    <location>
        <begin position="5"/>
        <end position="137"/>
    </location>
</feature>
<reference evidence="2 3" key="1">
    <citation type="submission" date="2020-01" db="EMBL/GenBank/DDBJ databases">
        <title>Identification and distribution of gene clusters putatively required for synthesis of sphingolipid metabolism inhibitors in phylogenetically diverse species of the filamentous fungus Fusarium.</title>
        <authorList>
            <person name="Kim H.-S."/>
            <person name="Busman M."/>
            <person name="Brown D.W."/>
            <person name="Divon H."/>
            <person name="Uhlig S."/>
            <person name="Proctor R.H."/>
        </authorList>
    </citation>
    <scope>NUCLEOTIDE SEQUENCE [LARGE SCALE GENOMIC DNA]</scope>
    <source>
        <strain evidence="2 3">NRRL 13308</strain>
    </source>
</reference>
<dbReference type="Proteomes" id="UP000536711">
    <property type="component" value="Unassembled WGS sequence"/>
</dbReference>
<keyword evidence="2" id="KW-0560">Oxidoreductase</keyword>
<dbReference type="EMBL" id="JAADJF010000671">
    <property type="protein sequence ID" value="KAF4414859.1"/>
    <property type="molecule type" value="Genomic_DNA"/>
</dbReference>
<gene>
    <name evidence="2" type="ORF">FACUT_13898</name>
</gene>
<name>A0A8H4JC97_9HYPO</name>
<organism evidence="2 3">
    <name type="scientific">Fusarium acutatum</name>
    <dbReference type="NCBI Taxonomy" id="78861"/>
    <lineage>
        <taxon>Eukaryota</taxon>
        <taxon>Fungi</taxon>
        <taxon>Dikarya</taxon>
        <taxon>Ascomycota</taxon>
        <taxon>Pezizomycotina</taxon>
        <taxon>Sordariomycetes</taxon>
        <taxon>Hypocreomycetidae</taxon>
        <taxon>Hypocreales</taxon>
        <taxon>Nectriaceae</taxon>
        <taxon>Fusarium</taxon>
        <taxon>Fusarium fujikuroi species complex</taxon>
    </lineage>
</organism>